<comment type="caution">
    <text evidence="2">The sequence shown here is derived from an EMBL/GenBank/DDBJ whole genome shotgun (WGS) entry which is preliminary data.</text>
</comment>
<accession>A0AAV7M6D7</accession>
<evidence type="ECO:0000313" key="3">
    <source>
        <dbReference type="Proteomes" id="UP001066276"/>
    </source>
</evidence>
<proteinExistence type="predicted"/>
<dbReference type="EMBL" id="JANPWB010000014">
    <property type="protein sequence ID" value="KAJ1098798.1"/>
    <property type="molecule type" value="Genomic_DNA"/>
</dbReference>
<evidence type="ECO:0000256" key="1">
    <source>
        <dbReference type="SAM" id="MobiDB-lite"/>
    </source>
</evidence>
<sequence length="161" mass="17624">MILLPWAPTNPADGSWSPLEQRGERGEHQKPVAGAVIAPRGSAGEERLTPRWRLRSRAHCAIAVDVNLLRADLRVMAEQSVAPEQQVTCMQSDVDTLKASVDILKAKTRKLEHGTGRSRMMGQKGRNPCGGRVVGDSARQRKCVLQRAEVPDTIVPAMEAK</sequence>
<name>A0AAV7M6D7_PLEWA</name>
<keyword evidence="3" id="KW-1185">Reference proteome</keyword>
<evidence type="ECO:0000313" key="2">
    <source>
        <dbReference type="EMBL" id="KAJ1098798.1"/>
    </source>
</evidence>
<feature type="region of interest" description="Disordered" evidence="1">
    <location>
        <begin position="113"/>
        <end position="133"/>
    </location>
</feature>
<protein>
    <submittedName>
        <fullName evidence="2">Uncharacterized protein</fullName>
    </submittedName>
</protein>
<feature type="region of interest" description="Disordered" evidence="1">
    <location>
        <begin position="7"/>
        <end position="46"/>
    </location>
</feature>
<dbReference type="AlphaFoldDB" id="A0AAV7M6D7"/>
<organism evidence="2 3">
    <name type="scientific">Pleurodeles waltl</name>
    <name type="common">Iberian ribbed newt</name>
    <dbReference type="NCBI Taxonomy" id="8319"/>
    <lineage>
        <taxon>Eukaryota</taxon>
        <taxon>Metazoa</taxon>
        <taxon>Chordata</taxon>
        <taxon>Craniata</taxon>
        <taxon>Vertebrata</taxon>
        <taxon>Euteleostomi</taxon>
        <taxon>Amphibia</taxon>
        <taxon>Batrachia</taxon>
        <taxon>Caudata</taxon>
        <taxon>Salamandroidea</taxon>
        <taxon>Salamandridae</taxon>
        <taxon>Pleurodelinae</taxon>
        <taxon>Pleurodeles</taxon>
    </lineage>
</organism>
<gene>
    <name evidence="2" type="ORF">NDU88_003905</name>
</gene>
<feature type="compositionally biased region" description="Basic and acidic residues" evidence="1">
    <location>
        <begin position="21"/>
        <end position="30"/>
    </location>
</feature>
<dbReference type="Proteomes" id="UP001066276">
    <property type="component" value="Chromosome 10"/>
</dbReference>
<reference evidence="2" key="1">
    <citation type="journal article" date="2022" name="bioRxiv">
        <title>Sequencing and chromosome-scale assembly of the giantPleurodeles waltlgenome.</title>
        <authorList>
            <person name="Brown T."/>
            <person name="Elewa A."/>
            <person name="Iarovenko S."/>
            <person name="Subramanian E."/>
            <person name="Araus A.J."/>
            <person name="Petzold A."/>
            <person name="Susuki M."/>
            <person name="Suzuki K.-i.T."/>
            <person name="Hayashi T."/>
            <person name="Toyoda A."/>
            <person name="Oliveira C."/>
            <person name="Osipova E."/>
            <person name="Leigh N.D."/>
            <person name="Simon A."/>
            <person name="Yun M.H."/>
        </authorList>
    </citation>
    <scope>NUCLEOTIDE SEQUENCE</scope>
    <source>
        <strain evidence="2">20211129_DDA</strain>
        <tissue evidence="2">Liver</tissue>
    </source>
</reference>